<evidence type="ECO:0000256" key="1">
    <source>
        <dbReference type="ARBA" id="ARBA00004123"/>
    </source>
</evidence>
<keyword evidence="3" id="KW-0238">DNA-binding</keyword>
<evidence type="ECO:0000313" key="8">
    <source>
        <dbReference type="EMBL" id="MCD7451606.1"/>
    </source>
</evidence>
<sequence>MKLLCFFTENSHKFTDYKNGKLPRKVSLRDRFGNMWPIGVTRTGKDIYFEGGWEKFIEDNMLELGDFLILALMDIEYLTKLLGKNGCLTRKELESQKGKNWASDSGGGSSSDDDDEEEEYEEEEEEERVMKGMKTLTRNGTFKRVSLSFYDISICEPVKLTVDSVDARADACKVVTAMTHLYIPNYVVRDYKLELPSSIIIHDSTRREFESKSKSWKDGRIWLCGGWRNLCKWNLVEKNGKCICEFVRRTQQSPLFTSSLSP</sequence>
<keyword evidence="5" id="KW-0539">Nucleus</keyword>
<keyword evidence="2" id="KW-0805">Transcription regulation</keyword>
<keyword evidence="4" id="KW-0804">Transcription</keyword>
<evidence type="ECO:0000259" key="7">
    <source>
        <dbReference type="PROSITE" id="PS50863"/>
    </source>
</evidence>
<protein>
    <recommendedName>
        <fullName evidence="7">TF-B3 domain-containing protein</fullName>
    </recommendedName>
</protein>
<dbReference type="InterPro" id="IPR050655">
    <property type="entry name" value="Plant_B3_domain"/>
</dbReference>
<evidence type="ECO:0000256" key="6">
    <source>
        <dbReference type="SAM" id="MobiDB-lite"/>
    </source>
</evidence>
<reference evidence="8 9" key="1">
    <citation type="journal article" date="2021" name="BMC Genomics">
        <title>Datura genome reveals duplications of psychoactive alkaloid biosynthetic genes and high mutation rate following tissue culture.</title>
        <authorList>
            <person name="Rajewski A."/>
            <person name="Carter-House D."/>
            <person name="Stajich J."/>
            <person name="Litt A."/>
        </authorList>
    </citation>
    <scope>NUCLEOTIDE SEQUENCE [LARGE SCALE GENOMIC DNA]</scope>
    <source>
        <strain evidence="8">AR-01</strain>
    </source>
</reference>
<dbReference type="Gene3D" id="2.40.330.10">
    <property type="entry name" value="DNA-binding pseudobarrel domain"/>
    <property type="match status" value="2"/>
</dbReference>
<dbReference type="PANTHER" id="PTHR31920">
    <property type="entry name" value="B3 DOMAIN-CONTAINING"/>
    <property type="match status" value="1"/>
</dbReference>
<organism evidence="8 9">
    <name type="scientific">Datura stramonium</name>
    <name type="common">Jimsonweed</name>
    <name type="synonym">Common thornapple</name>
    <dbReference type="NCBI Taxonomy" id="4076"/>
    <lineage>
        <taxon>Eukaryota</taxon>
        <taxon>Viridiplantae</taxon>
        <taxon>Streptophyta</taxon>
        <taxon>Embryophyta</taxon>
        <taxon>Tracheophyta</taxon>
        <taxon>Spermatophyta</taxon>
        <taxon>Magnoliopsida</taxon>
        <taxon>eudicotyledons</taxon>
        <taxon>Gunneridae</taxon>
        <taxon>Pentapetalae</taxon>
        <taxon>asterids</taxon>
        <taxon>lamiids</taxon>
        <taxon>Solanales</taxon>
        <taxon>Solanaceae</taxon>
        <taxon>Solanoideae</taxon>
        <taxon>Datureae</taxon>
        <taxon>Datura</taxon>
    </lineage>
</organism>
<dbReference type="Proteomes" id="UP000823775">
    <property type="component" value="Unassembled WGS sequence"/>
</dbReference>
<evidence type="ECO:0000313" key="9">
    <source>
        <dbReference type="Proteomes" id="UP000823775"/>
    </source>
</evidence>
<dbReference type="SUPFAM" id="SSF101936">
    <property type="entry name" value="DNA-binding pseudobarrel domain"/>
    <property type="match status" value="2"/>
</dbReference>
<feature type="domain" description="TF-B3" evidence="7">
    <location>
        <begin position="1"/>
        <end position="85"/>
    </location>
</feature>
<feature type="region of interest" description="Disordered" evidence="6">
    <location>
        <begin position="98"/>
        <end position="132"/>
    </location>
</feature>
<keyword evidence="9" id="KW-1185">Reference proteome</keyword>
<accession>A0ABS8RXN3</accession>
<dbReference type="PANTHER" id="PTHR31920:SF135">
    <property type="entry name" value="B3 DOMAIN-CONTAINING PROTEIN OS03G0621600-RELATED"/>
    <property type="match status" value="1"/>
</dbReference>
<name>A0ABS8RXN3_DATST</name>
<dbReference type="PROSITE" id="PS50863">
    <property type="entry name" value="B3"/>
    <property type="match status" value="1"/>
</dbReference>
<dbReference type="Pfam" id="PF02362">
    <property type="entry name" value="B3"/>
    <property type="match status" value="1"/>
</dbReference>
<comment type="caution">
    <text evidence="8">The sequence shown here is derived from an EMBL/GenBank/DDBJ whole genome shotgun (WGS) entry which is preliminary data.</text>
</comment>
<gene>
    <name evidence="8" type="ORF">HAX54_012868</name>
</gene>
<dbReference type="EMBL" id="JACEIK010000176">
    <property type="protein sequence ID" value="MCD7451606.1"/>
    <property type="molecule type" value="Genomic_DNA"/>
</dbReference>
<dbReference type="SMART" id="SM01019">
    <property type="entry name" value="B3"/>
    <property type="match status" value="2"/>
</dbReference>
<evidence type="ECO:0000256" key="3">
    <source>
        <dbReference type="ARBA" id="ARBA00023125"/>
    </source>
</evidence>
<feature type="compositionally biased region" description="Acidic residues" evidence="6">
    <location>
        <begin position="111"/>
        <end position="127"/>
    </location>
</feature>
<dbReference type="CDD" id="cd10017">
    <property type="entry name" value="B3_DNA"/>
    <property type="match status" value="1"/>
</dbReference>
<dbReference type="InterPro" id="IPR003340">
    <property type="entry name" value="B3_DNA-bd"/>
</dbReference>
<evidence type="ECO:0000256" key="5">
    <source>
        <dbReference type="ARBA" id="ARBA00023242"/>
    </source>
</evidence>
<proteinExistence type="predicted"/>
<evidence type="ECO:0000256" key="4">
    <source>
        <dbReference type="ARBA" id="ARBA00023163"/>
    </source>
</evidence>
<comment type="subcellular location">
    <subcellularLocation>
        <location evidence="1">Nucleus</location>
    </subcellularLocation>
</comment>
<dbReference type="InterPro" id="IPR015300">
    <property type="entry name" value="DNA-bd_pseudobarrel_sf"/>
</dbReference>
<evidence type="ECO:0000256" key="2">
    <source>
        <dbReference type="ARBA" id="ARBA00023015"/>
    </source>
</evidence>